<protein>
    <submittedName>
        <fullName evidence="3">DNA-binding protein</fullName>
    </submittedName>
</protein>
<dbReference type="InterPro" id="IPR047783">
    <property type="entry name" value="ORF2/OrfX-like"/>
</dbReference>
<reference evidence="3 4" key="1">
    <citation type="submission" date="2019-02" db="EMBL/GenBank/DDBJ databases">
        <title>High diversity of culturable Acinetobacter species in natural soil and water ecosystems.</title>
        <authorList>
            <person name="Radolfova-Krizova L."/>
            <person name="Nemec A."/>
        </authorList>
    </citation>
    <scope>NUCLEOTIDE SEQUENCE [LARGE SCALE GENOMIC DNA]</scope>
    <source>
        <strain evidence="3 4">ANC 4281</strain>
    </source>
</reference>
<gene>
    <name evidence="3" type="ORF">E0H85_16720</name>
</gene>
<sequence>MAQLSLTEVSKRFNVNRTTVYRAVSSGKLSRLSNGLFDLAEVIRVFGEPSAPVKQSVEPSASNANDREVISILKSQVELLTKQLEQKDSQIDHLQRLLVAPETSAQRPEATQSNDTLQHDETPIDQGLQQDSNILKRTPEANSNDTKQHDATVQNAAIETIKKPTLVGRFGRGLKAFLK</sequence>
<dbReference type="EMBL" id="SJOA01000043">
    <property type="protein sequence ID" value="TCB53567.1"/>
    <property type="molecule type" value="Genomic_DNA"/>
</dbReference>
<evidence type="ECO:0000313" key="4">
    <source>
        <dbReference type="Proteomes" id="UP000291380"/>
    </source>
</evidence>
<evidence type="ECO:0000256" key="1">
    <source>
        <dbReference type="SAM" id="Coils"/>
    </source>
</evidence>
<proteinExistence type="predicted"/>
<dbReference type="NCBIfam" id="NF038291">
    <property type="entry name" value="rep_pAB02_ORF2"/>
    <property type="match status" value="1"/>
</dbReference>
<accession>A0A4R0ED86</accession>
<evidence type="ECO:0000313" key="3">
    <source>
        <dbReference type="EMBL" id="TCB53567.1"/>
    </source>
</evidence>
<keyword evidence="3" id="KW-0238">DNA-binding</keyword>
<dbReference type="GO" id="GO:0003677">
    <property type="term" value="F:DNA binding"/>
    <property type="evidence" value="ECO:0007669"/>
    <property type="project" value="UniProtKB-KW"/>
</dbReference>
<dbReference type="RefSeq" id="WP_131272262.1">
    <property type="nucleotide sequence ID" value="NZ_SJOA01000043.1"/>
</dbReference>
<keyword evidence="1" id="KW-0175">Coiled coil</keyword>
<dbReference type="AlphaFoldDB" id="A0A4R0ED86"/>
<dbReference type="Proteomes" id="UP000291380">
    <property type="component" value="Unassembled WGS sequence"/>
</dbReference>
<evidence type="ECO:0000256" key="2">
    <source>
        <dbReference type="SAM" id="MobiDB-lite"/>
    </source>
</evidence>
<comment type="caution">
    <text evidence="3">The sequence shown here is derived from an EMBL/GenBank/DDBJ whole genome shotgun (WGS) entry which is preliminary data.</text>
</comment>
<name>A0A4R0ED86_9GAMM</name>
<feature type="compositionally biased region" description="Polar residues" evidence="2">
    <location>
        <begin position="103"/>
        <end position="116"/>
    </location>
</feature>
<feature type="coiled-coil region" evidence="1">
    <location>
        <begin position="70"/>
        <end position="97"/>
    </location>
</feature>
<feature type="region of interest" description="Disordered" evidence="2">
    <location>
        <begin position="100"/>
        <end position="132"/>
    </location>
</feature>
<organism evidence="3 4">
    <name type="scientific">Acinetobacter terrae</name>
    <dbReference type="NCBI Taxonomy" id="2731247"/>
    <lineage>
        <taxon>Bacteria</taxon>
        <taxon>Pseudomonadati</taxon>
        <taxon>Pseudomonadota</taxon>
        <taxon>Gammaproteobacteria</taxon>
        <taxon>Moraxellales</taxon>
        <taxon>Moraxellaceae</taxon>
        <taxon>Acinetobacter</taxon>
        <taxon>Acinetobacter Taxon 24</taxon>
    </lineage>
</organism>
<dbReference type="OrthoDB" id="6683872at2"/>